<proteinExistence type="predicted"/>
<evidence type="ECO:0000313" key="3">
    <source>
        <dbReference type="EnsemblFungi" id="MAPG_11446T0"/>
    </source>
</evidence>
<reference evidence="2" key="3">
    <citation type="submission" date="2011-03" db="EMBL/GenBank/DDBJ databases">
        <title>Annotation of Magnaporthe poae ATCC 64411.</title>
        <authorList>
            <person name="Ma L.-J."/>
            <person name="Dead R."/>
            <person name="Young S.K."/>
            <person name="Zeng Q."/>
            <person name="Gargeya S."/>
            <person name="Fitzgerald M."/>
            <person name="Haas B."/>
            <person name="Abouelleil A."/>
            <person name="Alvarado L."/>
            <person name="Arachchi H.M."/>
            <person name="Berlin A."/>
            <person name="Brown A."/>
            <person name="Chapman S.B."/>
            <person name="Chen Z."/>
            <person name="Dunbar C."/>
            <person name="Freedman E."/>
            <person name="Gearin G."/>
            <person name="Gellesch M."/>
            <person name="Goldberg J."/>
            <person name="Griggs A."/>
            <person name="Gujja S."/>
            <person name="Heiman D."/>
            <person name="Howarth C."/>
            <person name="Larson L."/>
            <person name="Lui A."/>
            <person name="MacDonald P.J.P."/>
            <person name="Mehta T."/>
            <person name="Montmayeur A."/>
            <person name="Murphy C."/>
            <person name="Neiman D."/>
            <person name="Pearson M."/>
            <person name="Priest M."/>
            <person name="Roberts A."/>
            <person name="Saif S."/>
            <person name="Shea T."/>
            <person name="Shenoy N."/>
            <person name="Sisk P."/>
            <person name="Stolte C."/>
            <person name="Sykes S."/>
            <person name="Yandava C."/>
            <person name="Wortman J."/>
            <person name="Nusbaum C."/>
            <person name="Birren B."/>
        </authorList>
    </citation>
    <scope>NUCLEOTIDE SEQUENCE</scope>
    <source>
        <strain evidence="2">ATCC 64411</strain>
    </source>
</reference>
<reference evidence="3" key="4">
    <citation type="journal article" date="2015" name="G3 (Bethesda)">
        <title>Genome sequences of three phytopathogenic species of the Magnaporthaceae family of fungi.</title>
        <authorList>
            <person name="Okagaki L.H."/>
            <person name="Nunes C.C."/>
            <person name="Sailsbery J."/>
            <person name="Clay B."/>
            <person name="Brown D."/>
            <person name="John T."/>
            <person name="Oh Y."/>
            <person name="Young N."/>
            <person name="Fitzgerald M."/>
            <person name="Haas B.J."/>
            <person name="Zeng Q."/>
            <person name="Young S."/>
            <person name="Adiconis X."/>
            <person name="Fan L."/>
            <person name="Levin J.Z."/>
            <person name="Mitchell T.K."/>
            <person name="Okubara P.A."/>
            <person name="Farman M.L."/>
            <person name="Kohn L.M."/>
            <person name="Birren B."/>
            <person name="Ma L.-J."/>
            <person name="Dean R.A."/>
        </authorList>
    </citation>
    <scope>NUCLEOTIDE SEQUENCE</scope>
    <source>
        <strain evidence="3">ATCC 64411 / 73-15</strain>
    </source>
</reference>
<dbReference type="AlphaFoldDB" id="A0A0C4EFA7"/>
<dbReference type="EnsemblFungi" id="MAPG_11446T0">
    <property type="protein sequence ID" value="MAPG_11446T0"/>
    <property type="gene ID" value="MAPG_11446"/>
</dbReference>
<evidence type="ECO:0000256" key="1">
    <source>
        <dbReference type="SAM" id="MobiDB-lite"/>
    </source>
</evidence>
<reference evidence="4" key="1">
    <citation type="submission" date="2010-05" db="EMBL/GenBank/DDBJ databases">
        <title>The genome sequence of Magnaporthe poae strain ATCC 64411.</title>
        <authorList>
            <person name="Ma L.-J."/>
            <person name="Dead R."/>
            <person name="Young S."/>
            <person name="Zeng Q."/>
            <person name="Koehrsen M."/>
            <person name="Alvarado L."/>
            <person name="Berlin A."/>
            <person name="Chapman S.B."/>
            <person name="Chen Z."/>
            <person name="Freedman E."/>
            <person name="Gellesch M."/>
            <person name="Goldberg J."/>
            <person name="Griggs A."/>
            <person name="Gujja S."/>
            <person name="Heilman E.R."/>
            <person name="Heiman D."/>
            <person name="Hepburn T."/>
            <person name="Howarth C."/>
            <person name="Jen D."/>
            <person name="Larson L."/>
            <person name="Mehta T."/>
            <person name="Neiman D."/>
            <person name="Pearson M."/>
            <person name="Roberts A."/>
            <person name="Saif S."/>
            <person name="Shea T."/>
            <person name="Shenoy N."/>
            <person name="Sisk P."/>
            <person name="Stolte C."/>
            <person name="Sykes S."/>
            <person name="Walk T."/>
            <person name="White J."/>
            <person name="Yandava C."/>
            <person name="Haas B."/>
            <person name="Nusbaum C."/>
            <person name="Birren B."/>
        </authorList>
    </citation>
    <scope>NUCLEOTIDE SEQUENCE [LARGE SCALE GENOMIC DNA]</scope>
    <source>
        <strain evidence="4">ATCC 64411 / 73-15</strain>
    </source>
</reference>
<dbReference type="STRING" id="644358.A0A0C4EFA7"/>
<dbReference type="EMBL" id="ADBL01002821">
    <property type="status" value="NOT_ANNOTATED_CDS"/>
    <property type="molecule type" value="Genomic_DNA"/>
</dbReference>
<evidence type="ECO:0000313" key="2">
    <source>
        <dbReference type="EMBL" id="KLU92501.1"/>
    </source>
</evidence>
<sequence length="292" mass="33504">MRRYIRPWADPWHDRRHEFRAAVDDLSTQLPKRLSSMRLSCWRPDFWSCEEQTRRMPNLLGDDNEDPVSVALRTLAAPLEGLNVRAILTPDIFRPPVAWPRMRRLKVEFNLLSPDGTWYFAGPRDEDPFGDEGGFAVDNEKHYPSTTTSSAEDKEADESWPEFRTESKPDKVEPPLLAYAAAPRGMPALEEAELFARLSWQPSEERLLAYRDANGELEVPHDVANPHFLWRIKYVPGAEGKKGLLTWQVGDWRPDEKVIQAFEAVGGENGIEVEWKEFEYLPLGTKGDDEVA</sequence>
<name>A0A0C4EFA7_MAGP6</name>
<evidence type="ECO:0000313" key="4">
    <source>
        <dbReference type="Proteomes" id="UP000011715"/>
    </source>
</evidence>
<gene>
    <name evidence="2" type="ORF">MAPG_11446</name>
</gene>
<dbReference type="EMBL" id="GL876981">
    <property type="protein sequence ID" value="KLU92501.1"/>
    <property type="molecule type" value="Genomic_DNA"/>
</dbReference>
<keyword evidence="4" id="KW-1185">Reference proteome</keyword>
<dbReference type="OMA" id="HYPRETD"/>
<accession>A0A0C4EFA7</accession>
<dbReference type="OrthoDB" id="5985073at2759"/>
<protein>
    <submittedName>
        <fullName evidence="2 3">Uncharacterized protein</fullName>
    </submittedName>
</protein>
<reference evidence="3" key="5">
    <citation type="submission" date="2015-06" db="UniProtKB">
        <authorList>
            <consortium name="EnsemblFungi"/>
        </authorList>
    </citation>
    <scope>IDENTIFICATION</scope>
    <source>
        <strain evidence="3">ATCC 64411</strain>
    </source>
</reference>
<dbReference type="eggNOG" id="ENOG502SJA7">
    <property type="taxonomic scope" value="Eukaryota"/>
</dbReference>
<feature type="region of interest" description="Disordered" evidence="1">
    <location>
        <begin position="129"/>
        <end position="169"/>
    </location>
</feature>
<reference evidence="2" key="2">
    <citation type="submission" date="2010-05" db="EMBL/GenBank/DDBJ databases">
        <title>The Genome Sequence of Magnaporthe poae strain ATCC 64411.</title>
        <authorList>
            <consortium name="The Broad Institute Genome Sequencing Platform"/>
            <consortium name="Broad Institute Genome Sequencing Center for Infectious Disease"/>
            <person name="Ma L.-J."/>
            <person name="Dead R."/>
            <person name="Young S."/>
            <person name="Zeng Q."/>
            <person name="Koehrsen M."/>
            <person name="Alvarado L."/>
            <person name="Berlin A."/>
            <person name="Chapman S.B."/>
            <person name="Chen Z."/>
            <person name="Freedman E."/>
            <person name="Gellesch M."/>
            <person name="Goldberg J."/>
            <person name="Griggs A."/>
            <person name="Gujja S."/>
            <person name="Heilman E.R."/>
            <person name="Heiman D."/>
            <person name="Hepburn T."/>
            <person name="Howarth C."/>
            <person name="Jen D."/>
            <person name="Larson L."/>
            <person name="Mehta T."/>
            <person name="Neiman D."/>
            <person name="Pearson M."/>
            <person name="Roberts A."/>
            <person name="Saif S."/>
            <person name="Shea T."/>
            <person name="Shenoy N."/>
            <person name="Sisk P."/>
            <person name="Stolte C."/>
            <person name="Sykes S."/>
            <person name="Walk T."/>
            <person name="White J."/>
            <person name="Yandava C."/>
            <person name="Haas B."/>
            <person name="Nusbaum C."/>
            <person name="Birren B."/>
        </authorList>
    </citation>
    <scope>NUCLEOTIDE SEQUENCE</scope>
    <source>
        <strain evidence="2">ATCC 64411</strain>
    </source>
</reference>
<dbReference type="Proteomes" id="UP000011715">
    <property type="component" value="Unassembled WGS sequence"/>
</dbReference>
<dbReference type="VEuPathDB" id="FungiDB:MAPG_11446"/>
<organism evidence="3 4">
    <name type="scientific">Magnaporthiopsis poae (strain ATCC 64411 / 73-15)</name>
    <name type="common">Kentucky bluegrass fungus</name>
    <name type="synonym">Magnaporthe poae</name>
    <dbReference type="NCBI Taxonomy" id="644358"/>
    <lineage>
        <taxon>Eukaryota</taxon>
        <taxon>Fungi</taxon>
        <taxon>Dikarya</taxon>
        <taxon>Ascomycota</taxon>
        <taxon>Pezizomycotina</taxon>
        <taxon>Sordariomycetes</taxon>
        <taxon>Sordariomycetidae</taxon>
        <taxon>Magnaporthales</taxon>
        <taxon>Magnaporthaceae</taxon>
        <taxon>Magnaporthiopsis</taxon>
    </lineage>
</organism>